<dbReference type="PROSITE" id="PS50949">
    <property type="entry name" value="HTH_GNTR"/>
    <property type="match status" value="1"/>
</dbReference>
<evidence type="ECO:0000256" key="1">
    <source>
        <dbReference type="ARBA" id="ARBA00023015"/>
    </source>
</evidence>
<dbReference type="SUPFAM" id="SSF64288">
    <property type="entry name" value="Chorismate lyase-like"/>
    <property type="match status" value="1"/>
</dbReference>
<organism evidence="5 6">
    <name type="scientific">Corynebacterium lizhenjunii</name>
    <dbReference type="NCBI Taxonomy" id="2709394"/>
    <lineage>
        <taxon>Bacteria</taxon>
        <taxon>Bacillati</taxon>
        <taxon>Actinomycetota</taxon>
        <taxon>Actinomycetes</taxon>
        <taxon>Mycobacteriales</taxon>
        <taxon>Corynebacteriaceae</taxon>
        <taxon>Corynebacterium</taxon>
    </lineage>
</organism>
<dbReference type="GO" id="GO:0003677">
    <property type="term" value="F:DNA binding"/>
    <property type="evidence" value="ECO:0007669"/>
    <property type="project" value="UniProtKB-KW"/>
</dbReference>
<dbReference type="CDD" id="cd07377">
    <property type="entry name" value="WHTH_GntR"/>
    <property type="match status" value="1"/>
</dbReference>
<dbReference type="GO" id="GO:0045892">
    <property type="term" value="P:negative regulation of DNA-templated transcription"/>
    <property type="evidence" value="ECO:0007669"/>
    <property type="project" value="TreeGrafter"/>
</dbReference>
<accession>A0A7T0KEA8</accession>
<dbReference type="InterPro" id="IPR050679">
    <property type="entry name" value="Bact_HTH_transcr_reg"/>
</dbReference>
<protein>
    <submittedName>
        <fullName evidence="5">GntR family transcriptional regulator</fullName>
    </submittedName>
</protein>
<dbReference type="InterPro" id="IPR000524">
    <property type="entry name" value="Tscrpt_reg_HTH_GntR"/>
</dbReference>
<gene>
    <name evidence="5" type="ORF">G7Y31_09045</name>
</gene>
<proteinExistence type="predicted"/>
<keyword evidence="3" id="KW-0804">Transcription</keyword>
<dbReference type="Gene3D" id="3.40.1410.10">
    <property type="entry name" value="Chorismate lyase-like"/>
    <property type="match status" value="1"/>
</dbReference>
<dbReference type="PRINTS" id="PR00035">
    <property type="entry name" value="HTHGNTR"/>
</dbReference>
<dbReference type="Pfam" id="PF00392">
    <property type="entry name" value="GntR"/>
    <property type="match status" value="1"/>
</dbReference>
<evidence type="ECO:0000313" key="6">
    <source>
        <dbReference type="Proteomes" id="UP000594681"/>
    </source>
</evidence>
<dbReference type="PANTHER" id="PTHR44846">
    <property type="entry name" value="MANNOSYL-D-GLYCERATE TRANSPORT/METABOLISM SYSTEM REPRESSOR MNGR-RELATED"/>
    <property type="match status" value="1"/>
</dbReference>
<evidence type="ECO:0000256" key="3">
    <source>
        <dbReference type="ARBA" id="ARBA00023163"/>
    </source>
</evidence>
<evidence type="ECO:0000313" key="5">
    <source>
        <dbReference type="EMBL" id="QPK78685.1"/>
    </source>
</evidence>
<dbReference type="InterPro" id="IPR028978">
    <property type="entry name" value="Chorismate_lyase_/UTRA_dom_sf"/>
</dbReference>
<dbReference type="SMART" id="SM00345">
    <property type="entry name" value="HTH_GNTR"/>
    <property type="match status" value="1"/>
</dbReference>
<feature type="domain" description="HTH gntR-type" evidence="4">
    <location>
        <begin position="8"/>
        <end position="78"/>
    </location>
</feature>
<dbReference type="SMART" id="SM00866">
    <property type="entry name" value="UTRA"/>
    <property type="match status" value="1"/>
</dbReference>
<dbReference type="SUPFAM" id="SSF46785">
    <property type="entry name" value="Winged helix' DNA-binding domain"/>
    <property type="match status" value="1"/>
</dbReference>
<dbReference type="RefSeq" id="WP_165009707.1">
    <property type="nucleotide sequence ID" value="NZ_CP064954.1"/>
</dbReference>
<keyword evidence="1" id="KW-0805">Transcription regulation</keyword>
<dbReference type="Pfam" id="PF07702">
    <property type="entry name" value="UTRA"/>
    <property type="match status" value="1"/>
</dbReference>
<dbReference type="KEGG" id="cliz:G7Y31_09045"/>
<dbReference type="InterPro" id="IPR036390">
    <property type="entry name" value="WH_DNA-bd_sf"/>
</dbReference>
<dbReference type="PANTHER" id="PTHR44846:SF17">
    <property type="entry name" value="GNTR-FAMILY TRANSCRIPTIONAL REGULATOR"/>
    <property type="match status" value="1"/>
</dbReference>
<evidence type="ECO:0000259" key="4">
    <source>
        <dbReference type="PROSITE" id="PS50949"/>
    </source>
</evidence>
<dbReference type="Gene3D" id="1.10.10.10">
    <property type="entry name" value="Winged helix-like DNA-binding domain superfamily/Winged helix DNA-binding domain"/>
    <property type="match status" value="1"/>
</dbReference>
<name>A0A7T0KEA8_9CORY</name>
<reference evidence="5 6" key="1">
    <citation type="submission" date="2020-11" db="EMBL/GenBank/DDBJ databases">
        <title>Corynebacterium sp. ZJ-599.</title>
        <authorList>
            <person name="Zhou J."/>
        </authorList>
    </citation>
    <scope>NUCLEOTIDE SEQUENCE [LARGE SCALE GENOMIC DNA]</scope>
    <source>
        <strain evidence="5 6">ZJ-599</strain>
    </source>
</reference>
<dbReference type="InterPro" id="IPR036388">
    <property type="entry name" value="WH-like_DNA-bd_sf"/>
</dbReference>
<keyword evidence="2" id="KW-0238">DNA-binding</keyword>
<evidence type="ECO:0000256" key="2">
    <source>
        <dbReference type="ARBA" id="ARBA00023125"/>
    </source>
</evidence>
<dbReference type="GO" id="GO:0003700">
    <property type="term" value="F:DNA-binding transcription factor activity"/>
    <property type="evidence" value="ECO:0007669"/>
    <property type="project" value="InterPro"/>
</dbReference>
<dbReference type="AlphaFoldDB" id="A0A7T0KEA8"/>
<sequence length="243" mass="27345">MTGNFRRKPTYLVISDNLRSKIESKELRPGDRFPTERELVDEYGVARMTVRHALEILQLEGLIDRRRGRTGGTFVRAIPPVVELTDLEGIYAQLAAKGAPIQARVLSLEKRAAPRHIAASMELEEGEQIWELQRIRLNDQTPISVSTHYMPVDIFPDLDSWTLNSVMSSNGVYKREVISPQLPTDAEQTHLLVGRLTPLLRLQRTVWDTSGRVTEYSLETLRPDAVTLTAVVGEPVALPPTID</sequence>
<dbReference type="InterPro" id="IPR011663">
    <property type="entry name" value="UTRA"/>
</dbReference>
<dbReference type="Proteomes" id="UP000594681">
    <property type="component" value="Chromosome"/>
</dbReference>
<dbReference type="EMBL" id="CP064954">
    <property type="protein sequence ID" value="QPK78685.1"/>
    <property type="molecule type" value="Genomic_DNA"/>
</dbReference>
<keyword evidence="6" id="KW-1185">Reference proteome</keyword>